<proteinExistence type="predicted"/>
<dbReference type="AlphaFoldDB" id="A0A381U1D1"/>
<reference evidence="1" key="1">
    <citation type="submission" date="2018-05" db="EMBL/GenBank/DDBJ databases">
        <authorList>
            <person name="Lanie J.A."/>
            <person name="Ng W.-L."/>
            <person name="Kazmierczak K.M."/>
            <person name="Andrzejewski T.M."/>
            <person name="Davidsen T.M."/>
            <person name="Wayne K.J."/>
            <person name="Tettelin H."/>
            <person name="Glass J.I."/>
            <person name="Rusch D."/>
            <person name="Podicherti R."/>
            <person name="Tsui H.-C.T."/>
            <person name="Winkler M.E."/>
        </authorList>
    </citation>
    <scope>NUCLEOTIDE SEQUENCE</scope>
</reference>
<evidence type="ECO:0000313" key="1">
    <source>
        <dbReference type="EMBL" id="SVA21884.1"/>
    </source>
</evidence>
<sequence length="74" mass="8675">MDNDKFKKWSKGFASILPESALEVKDDIQKNLRVLIREAIQKMDLVEKSEVVALKEEIQQLKTTLDEMRQKIDQ</sequence>
<dbReference type="EMBL" id="UINC01005526">
    <property type="protein sequence ID" value="SVA21884.1"/>
    <property type="molecule type" value="Genomic_DNA"/>
</dbReference>
<protein>
    <recommendedName>
        <fullName evidence="2">Accessory factor UbiK family protein</fullName>
    </recommendedName>
</protein>
<gene>
    <name evidence="1" type="ORF">METZ01_LOCUS74738</name>
</gene>
<evidence type="ECO:0008006" key="2">
    <source>
        <dbReference type="Google" id="ProtNLM"/>
    </source>
</evidence>
<accession>A0A381U1D1</accession>
<organism evidence="1">
    <name type="scientific">marine metagenome</name>
    <dbReference type="NCBI Taxonomy" id="408172"/>
    <lineage>
        <taxon>unclassified sequences</taxon>
        <taxon>metagenomes</taxon>
        <taxon>ecological metagenomes</taxon>
    </lineage>
</organism>
<name>A0A381U1D1_9ZZZZ</name>